<keyword evidence="1" id="KW-0732">Signal</keyword>
<dbReference type="RefSeq" id="WP_103201666.1">
    <property type="nucleotide sequence ID" value="NZ_CVTD020000008.1"/>
</dbReference>
<accession>A0A0H5SDK6</accession>
<feature type="chain" id="PRO_5005223971" description="Secreted protein" evidence="1">
    <location>
        <begin position="23"/>
        <end position="501"/>
    </location>
</feature>
<evidence type="ECO:0008006" key="4">
    <source>
        <dbReference type="Google" id="ProtNLM"/>
    </source>
</evidence>
<sequence>MKFKYFLICILLILPIFLTACKKNNQNDLLQNIVNNTTKEVDNDTQWHGKLIYSDNIIKWGVPNLYKISDRALSEFNKKLVNMGYDFNVEFISLDFNNYHDELKKYEEKYGSLDIAFTGFNSNKHKELILEWILSGYYIPLDNYLTSSDGKDLWELYDSKIWDSVKVENSIYMVPNGVGTNNGIVFAFNKEYVSEQELSNFTGKLEQLEKFLDYLPSSDDFVPIIIELSDMSLTDLIACDYRYGLILPHNEKAAYNPYDYNNFRDLLLVLNKYYKANYIQDDYCLIGNEEKPSTYTELVDKKLKEGKFFVYIGDKSRISSNYENILIYEMPSYIRTRLNGTGIAAGSKKQNDAFKLLALSYTNQELANLLIHGLEGYDYTLKNNVAYPTSDDGGNAWLNQLTLGIYENTYPMPGESFKTDKITDKREFYKYHVTASPYLGFNFYDKEFSTRIREINEIVMDNLELWKSDNIEQDLDYANNLLKKNGINELIDAVNLQLNEK</sequence>
<evidence type="ECO:0000313" key="2">
    <source>
        <dbReference type="EMBL" id="CRZ33489.1"/>
    </source>
</evidence>
<dbReference type="SUPFAM" id="SSF53850">
    <property type="entry name" value="Periplasmic binding protein-like II"/>
    <property type="match status" value="1"/>
</dbReference>
<proteinExistence type="predicted"/>
<organism evidence="2 3">
    <name type="scientific">Herbinix hemicellulosilytica</name>
    <dbReference type="NCBI Taxonomy" id="1564487"/>
    <lineage>
        <taxon>Bacteria</taxon>
        <taxon>Bacillati</taxon>
        <taxon>Bacillota</taxon>
        <taxon>Clostridia</taxon>
        <taxon>Lachnospirales</taxon>
        <taxon>Lachnospiraceae</taxon>
        <taxon>Herbinix</taxon>
    </lineage>
</organism>
<dbReference type="EMBL" id="CVTD020000008">
    <property type="protein sequence ID" value="CRZ33489.1"/>
    <property type="molecule type" value="Genomic_DNA"/>
</dbReference>
<dbReference type="PROSITE" id="PS51257">
    <property type="entry name" value="PROKAR_LIPOPROTEIN"/>
    <property type="match status" value="1"/>
</dbReference>
<name>A0A0H5SDK6_HERHM</name>
<evidence type="ECO:0000313" key="3">
    <source>
        <dbReference type="Proteomes" id="UP000236497"/>
    </source>
</evidence>
<feature type="signal peptide" evidence="1">
    <location>
        <begin position="1"/>
        <end position="22"/>
    </location>
</feature>
<reference evidence="2 3" key="1">
    <citation type="submission" date="2015-06" db="EMBL/GenBank/DDBJ databases">
        <authorList>
            <person name="Wibberg Daniel"/>
        </authorList>
    </citation>
    <scope>NUCLEOTIDE SEQUENCE [LARGE SCALE GENOMIC DNA]</scope>
    <source>
        <strain evidence="2 3">T3/55T</strain>
    </source>
</reference>
<dbReference type="Gene3D" id="3.40.190.10">
    <property type="entry name" value="Periplasmic binding protein-like II"/>
    <property type="match status" value="1"/>
</dbReference>
<dbReference type="AlphaFoldDB" id="A0A0H5SDK6"/>
<keyword evidence="3" id="KW-1185">Reference proteome</keyword>
<evidence type="ECO:0000256" key="1">
    <source>
        <dbReference type="SAM" id="SignalP"/>
    </source>
</evidence>
<gene>
    <name evidence="2" type="ORF">HHT355_0279</name>
</gene>
<dbReference type="Proteomes" id="UP000236497">
    <property type="component" value="Unassembled WGS sequence"/>
</dbReference>
<protein>
    <recommendedName>
        <fullName evidence="4">Secreted protein</fullName>
    </recommendedName>
</protein>